<evidence type="ECO:0000259" key="1">
    <source>
        <dbReference type="PROSITE" id="PS51708"/>
    </source>
</evidence>
<name>A0A6B3NHX1_9CYAN</name>
<sequence length="327" mass="37872">MTKTTILDSKTFGYWANLAIQKYFQKIIKHEADVIKDKDPEALHQMRVGMRRLRTAVTSLAPALDLPKAAQEKKIAAVARQLGQLRDLDVLQDVLQNYYLPTLPHSEQKIIKKVLTTVGKQRQQSLEQVQTTIKQQRYQKLKLAFQDWLAIPTYRELAQISIEDVLPELLLPSVSKLFLDSAWLIGVKLAAGEVEVPSPLNGEIVAHLLNNHGDSLHRLRKQAKRVRYQMELFTDFYCFQYQEYLKDIKAIQSILGRIQDSVVLAAFLTDTIKSEMAVKLPTLATQLMTHRYQAWQEWRIIQQQYLHFSTRRDFYQEILQTVATPVQ</sequence>
<organism evidence="2">
    <name type="scientific">Symploca sp. SIO1C4</name>
    <dbReference type="NCBI Taxonomy" id="2607765"/>
    <lineage>
        <taxon>Bacteria</taxon>
        <taxon>Bacillati</taxon>
        <taxon>Cyanobacteriota</taxon>
        <taxon>Cyanophyceae</taxon>
        <taxon>Coleofasciculales</taxon>
        <taxon>Coleofasciculaceae</taxon>
        <taxon>Symploca</taxon>
    </lineage>
</organism>
<reference evidence="2" key="1">
    <citation type="submission" date="2019-11" db="EMBL/GenBank/DDBJ databases">
        <title>Genomic insights into an expanded diversity of filamentous marine cyanobacteria reveals the extraordinary biosynthetic potential of Moorea and Okeania.</title>
        <authorList>
            <person name="Ferreira Leao T."/>
            <person name="Wang M."/>
            <person name="Moss N."/>
            <person name="Da Silva R."/>
            <person name="Sanders J."/>
            <person name="Nurk S."/>
            <person name="Gurevich A."/>
            <person name="Humphrey G."/>
            <person name="Reher R."/>
            <person name="Zhu Q."/>
            <person name="Belda-Ferre P."/>
            <person name="Glukhov E."/>
            <person name="Rex R."/>
            <person name="Dorrestein P.C."/>
            <person name="Knight R."/>
            <person name="Pevzner P."/>
            <person name="Gerwick W.H."/>
            <person name="Gerwick L."/>
        </authorList>
    </citation>
    <scope>NUCLEOTIDE SEQUENCE</scope>
    <source>
        <strain evidence="2">SIO1C4</strain>
    </source>
</reference>
<dbReference type="SMART" id="SM00880">
    <property type="entry name" value="CHAD"/>
    <property type="match status" value="1"/>
</dbReference>
<accession>A0A6B3NHX1</accession>
<proteinExistence type="predicted"/>
<feature type="domain" description="CHAD" evidence="1">
    <location>
        <begin position="9"/>
        <end position="311"/>
    </location>
</feature>
<dbReference type="Pfam" id="PF05235">
    <property type="entry name" value="CHAD"/>
    <property type="match status" value="1"/>
</dbReference>
<dbReference type="InterPro" id="IPR038186">
    <property type="entry name" value="CHAD_dom_sf"/>
</dbReference>
<dbReference type="InterPro" id="IPR007899">
    <property type="entry name" value="CHAD_dom"/>
</dbReference>
<gene>
    <name evidence="2" type="ORF">F6J89_23245</name>
</gene>
<dbReference type="EMBL" id="JAAHFQ010000562">
    <property type="protein sequence ID" value="NER30455.1"/>
    <property type="molecule type" value="Genomic_DNA"/>
</dbReference>
<protein>
    <submittedName>
        <fullName evidence="2">CHAD domain-containing protein</fullName>
    </submittedName>
</protein>
<comment type="caution">
    <text evidence="2">The sequence shown here is derived from an EMBL/GenBank/DDBJ whole genome shotgun (WGS) entry which is preliminary data.</text>
</comment>
<evidence type="ECO:0000313" key="2">
    <source>
        <dbReference type="EMBL" id="NER30455.1"/>
    </source>
</evidence>
<dbReference type="PANTHER" id="PTHR39339">
    <property type="entry name" value="SLR1444 PROTEIN"/>
    <property type="match status" value="1"/>
</dbReference>
<dbReference type="PANTHER" id="PTHR39339:SF1">
    <property type="entry name" value="CHAD DOMAIN-CONTAINING PROTEIN"/>
    <property type="match status" value="1"/>
</dbReference>
<dbReference type="Gene3D" id="1.40.20.10">
    <property type="entry name" value="CHAD domain"/>
    <property type="match status" value="1"/>
</dbReference>
<dbReference type="PROSITE" id="PS51708">
    <property type="entry name" value="CHAD"/>
    <property type="match status" value="1"/>
</dbReference>
<dbReference type="AlphaFoldDB" id="A0A6B3NHX1"/>